<gene>
    <name evidence="2" type="ORF">ALP8811_01018</name>
</gene>
<sequence length="95" mass="10100">MTRPLKTCLFLGFGVLMACSDIPDFAAGTTANAPYPQIISMSDILGQVPTDQGDYGTGSLASRAAALRARANRLRRASVVDGQTRARMQAALARR</sequence>
<name>A0A2R8AJ01_9RHOB</name>
<accession>A0A2R8AJ01</accession>
<dbReference type="Proteomes" id="UP000244911">
    <property type="component" value="Unassembled WGS sequence"/>
</dbReference>
<protein>
    <submittedName>
        <fullName evidence="2">Uncharacterized protein</fullName>
    </submittedName>
</protein>
<evidence type="ECO:0000256" key="1">
    <source>
        <dbReference type="SAM" id="SignalP"/>
    </source>
</evidence>
<dbReference type="AlphaFoldDB" id="A0A2R8AJ01"/>
<evidence type="ECO:0000313" key="2">
    <source>
        <dbReference type="EMBL" id="SPF76021.1"/>
    </source>
</evidence>
<feature type="signal peptide" evidence="1">
    <location>
        <begin position="1"/>
        <end position="26"/>
    </location>
</feature>
<reference evidence="2 3" key="1">
    <citation type="submission" date="2018-03" db="EMBL/GenBank/DDBJ databases">
        <authorList>
            <person name="Keele B.F."/>
        </authorList>
    </citation>
    <scope>NUCLEOTIDE SEQUENCE [LARGE SCALE GENOMIC DNA]</scope>
    <source>
        <strain evidence="2 3">CECT 8811</strain>
    </source>
</reference>
<keyword evidence="3" id="KW-1185">Reference proteome</keyword>
<dbReference type="RefSeq" id="WP_108856068.1">
    <property type="nucleotide sequence ID" value="NZ_OMOI01000001.1"/>
</dbReference>
<proteinExistence type="predicted"/>
<feature type="chain" id="PRO_5015322888" evidence="1">
    <location>
        <begin position="27"/>
        <end position="95"/>
    </location>
</feature>
<organism evidence="2 3">
    <name type="scientific">Aliiroseovarius pelagivivens</name>
    <dbReference type="NCBI Taxonomy" id="1639690"/>
    <lineage>
        <taxon>Bacteria</taxon>
        <taxon>Pseudomonadati</taxon>
        <taxon>Pseudomonadota</taxon>
        <taxon>Alphaproteobacteria</taxon>
        <taxon>Rhodobacterales</taxon>
        <taxon>Paracoccaceae</taxon>
        <taxon>Aliiroseovarius</taxon>
    </lineage>
</organism>
<dbReference type="EMBL" id="OMOI01000001">
    <property type="protein sequence ID" value="SPF76021.1"/>
    <property type="molecule type" value="Genomic_DNA"/>
</dbReference>
<evidence type="ECO:0000313" key="3">
    <source>
        <dbReference type="Proteomes" id="UP000244911"/>
    </source>
</evidence>
<keyword evidence="1" id="KW-0732">Signal</keyword>
<dbReference type="PROSITE" id="PS51257">
    <property type="entry name" value="PROKAR_LIPOPROTEIN"/>
    <property type="match status" value="1"/>
</dbReference>
<dbReference type="OrthoDB" id="9850455at2"/>